<proteinExistence type="predicted"/>
<evidence type="ECO:0000313" key="3">
    <source>
        <dbReference type="Proteomes" id="UP001320148"/>
    </source>
</evidence>
<evidence type="ECO:0000313" key="2">
    <source>
        <dbReference type="EMBL" id="BCS96462.1"/>
    </source>
</evidence>
<protein>
    <recommendedName>
        <fullName evidence="4">DUF4878 domain-containing protein</fullName>
    </recommendedName>
</protein>
<evidence type="ECO:0000256" key="1">
    <source>
        <dbReference type="SAM" id="MobiDB-lite"/>
    </source>
</evidence>
<dbReference type="EMBL" id="AP024488">
    <property type="protein sequence ID" value="BCS96462.1"/>
    <property type="molecule type" value="Genomic_DNA"/>
</dbReference>
<feature type="region of interest" description="Disordered" evidence="1">
    <location>
        <begin position="133"/>
        <end position="152"/>
    </location>
</feature>
<name>A0ABM7PGJ8_9BACT</name>
<accession>A0ABM7PGJ8</accession>
<evidence type="ECO:0008006" key="4">
    <source>
        <dbReference type="Google" id="ProtNLM"/>
    </source>
</evidence>
<keyword evidence="3" id="KW-1185">Reference proteome</keyword>
<organism evidence="2 3">
    <name type="scientific">Desulfoluna limicola</name>
    <dbReference type="NCBI Taxonomy" id="2810562"/>
    <lineage>
        <taxon>Bacteria</taxon>
        <taxon>Pseudomonadati</taxon>
        <taxon>Thermodesulfobacteriota</taxon>
        <taxon>Desulfobacteria</taxon>
        <taxon>Desulfobacterales</taxon>
        <taxon>Desulfolunaceae</taxon>
        <taxon>Desulfoluna</taxon>
    </lineage>
</organism>
<dbReference type="Proteomes" id="UP001320148">
    <property type="component" value="Chromosome"/>
</dbReference>
<sequence length="192" mass="20466">MSWEIEPVGSLTGIIYNKALIEETTMKKLLVLFCSAGVLFMAGCGSEKVTPEDVGKQYMEKRFAGADANLTDLAYTVVDAGDDMATVEIKGSITYKEQIFLKKKNGAWAVTDEAPEAAVVVAEATPVEEVDAQHVPEAKPEVDGHEVAAESHAPVETHAAVEEAHTPEETQSAVDAHATADTHAPAKEAAHH</sequence>
<gene>
    <name evidence="2" type="ORF">DSLASN_20940</name>
</gene>
<reference evidence="2 3" key="1">
    <citation type="submission" date="2021-02" db="EMBL/GenBank/DDBJ databases">
        <title>Complete genome of Desulfoluna sp. strain ASN36.</title>
        <authorList>
            <person name="Takahashi A."/>
            <person name="Kojima H."/>
            <person name="Fukui M."/>
        </authorList>
    </citation>
    <scope>NUCLEOTIDE SEQUENCE [LARGE SCALE GENOMIC DNA]</scope>
    <source>
        <strain evidence="2 3">ASN36</strain>
    </source>
</reference>